<name>A0ABV0U5Z1_9TELE</name>
<comment type="caution">
    <text evidence="1">The sequence shown here is derived from an EMBL/GenBank/DDBJ whole genome shotgun (WGS) entry which is preliminary data.</text>
</comment>
<evidence type="ECO:0000313" key="2">
    <source>
        <dbReference type="Proteomes" id="UP001482620"/>
    </source>
</evidence>
<proteinExistence type="predicted"/>
<dbReference type="EMBL" id="JAHRIQ010058348">
    <property type="protein sequence ID" value="MEQ2239661.1"/>
    <property type="molecule type" value="Genomic_DNA"/>
</dbReference>
<gene>
    <name evidence="1" type="ORF">ILYODFUR_006751</name>
</gene>
<accession>A0ABV0U5Z1</accession>
<dbReference type="Proteomes" id="UP001482620">
    <property type="component" value="Unassembled WGS sequence"/>
</dbReference>
<protein>
    <submittedName>
        <fullName evidence="1">Uncharacterized protein</fullName>
    </submittedName>
</protein>
<evidence type="ECO:0000313" key="1">
    <source>
        <dbReference type="EMBL" id="MEQ2239661.1"/>
    </source>
</evidence>
<keyword evidence="2" id="KW-1185">Reference proteome</keyword>
<reference evidence="1 2" key="1">
    <citation type="submission" date="2021-06" db="EMBL/GenBank/DDBJ databases">
        <authorList>
            <person name="Palmer J.M."/>
        </authorList>
    </citation>
    <scope>NUCLEOTIDE SEQUENCE [LARGE SCALE GENOMIC DNA]</scope>
    <source>
        <strain evidence="2">if_2019</strain>
        <tissue evidence="1">Muscle</tissue>
    </source>
</reference>
<sequence length="101" mass="11591">MPLIVYVIFTINSTFELLAFILQKHQNGSLCSLCFDIKVVCSRISTSHVVSSEIGEYSHKQDITGVLYHFHMCSSHFRLQRQNSNSEFKCNAPSRSLYNML</sequence>
<organism evidence="1 2">
    <name type="scientific">Ilyodon furcidens</name>
    <name type="common">goldbreast splitfin</name>
    <dbReference type="NCBI Taxonomy" id="33524"/>
    <lineage>
        <taxon>Eukaryota</taxon>
        <taxon>Metazoa</taxon>
        <taxon>Chordata</taxon>
        <taxon>Craniata</taxon>
        <taxon>Vertebrata</taxon>
        <taxon>Euteleostomi</taxon>
        <taxon>Actinopterygii</taxon>
        <taxon>Neopterygii</taxon>
        <taxon>Teleostei</taxon>
        <taxon>Neoteleostei</taxon>
        <taxon>Acanthomorphata</taxon>
        <taxon>Ovalentaria</taxon>
        <taxon>Atherinomorphae</taxon>
        <taxon>Cyprinodontiformes</taxon>
        <taxon>Goodeidae</taxon>
        <taxon>Ilyodon</taxon>
    </lineage>
</organism>